<proteinExistence type="predicted"/>
<keyword evidence="2" id="KW-1185">Reference proteome</keyword>
<name>A0ACC2TW48_9FUNG</name>
<evidence type="ECO:0000313" key="2">
    <source>
        <dbReference type="Proteomes" id="UP001165960"/>
    </source>
</evidence>
<accession>A0ACC2TW48</accession>
<evidence type="ECO:0000313" key="1">
    <source>
        <dbReference type="EMBL" id="KAJ9078779.1"/>
    </source>
</evidence>
<dbReference type="Proteomes" id="UP001165960">
    <property type="component" value="Unassembled WGS sequence"/>
</dbReference>
<reference evidence="1" key="1">
    <citation type="submission" date="2022-04" db="EMBL/GenBank/DDBJ databases">
        <title>Genome of the entomopathogenic fungus Entomophthora muscae.</title>
        <authorList>
            <person name="Elya C."/>
            <person name="Lovett B.R."/>
            <person name="Lee E."/>
            <person name="Macias A.M."/>
            <person name="Hajek A.E."/>
            <person name="De Bivort B.L."/>
            <person name="Kasson M.T."/>
            <person name="De Fine Licht H.H."/>
            <person name="Stajich J.E."/>
        </authorList>
    </citation>
    <scope>NUCLEOTIDE SEQUENCE</scope>
    <source>
        <strain evidence="1">Berkeley</strain>
    </source>
</reference>
<gene>
    <name evidence="1" type="ORF">DSO57_1003243</name>
</gene>
<protein>
    <submittedName>
        <fullName evidence="1">Uncharacterized protein</fullName>
    </submittedName>
</protein>
<organism evidence="1 2">
    <name type="scientific">Entomophthora muscae</name>
    <dbReference type="NCBI Taxonomy" id="34485"/>
    <lineage>
        <taxon>Eukaryota</taxon>
        <taxon>Fungi</taxon>
        <taxon>Fungi incertae sedis</taxon>
        <taxon>Zoopagomycota</taxon>
        <taxon>Entomophthoromycotina</taxon>
        <taxon>Entomophthoromycetes</taxon>
        <taxon>Entomophthorales</taxon>
        <taxon>Entomophthoraceae</taxon>
        <taxon>Entomophthora</taxon>
    </lineage>
</organism>
<dbReference type="EMBL" id="QTSX02002137">
    <property type="protein sequence ID" value="KAJ9078779.1"/>
    <property type="molecule type" value="Genomic_DNA"/>
</dbReference>
<comment type="caution">
    <text evidence="1">The sequence shown here is derived from an EMBL/GenBank/DDBJ whole genome shotgun (WGS) entry which is preliminary data.</text>
</comment>
<sequence>MENNNYSAYPTWDFKKQKTYRPTNTKCLMRNITSSTLCHVCKEGNWSQFLQRHLREGSLISGEKLTIEWTLKDSPATQYNGKLTIPSPAKGRWTANVTFSSPEIHQKSHNWANDHQTIKVE</sequence>